<dbReference type="PROSITE" id="PS50801">
    <property type="entry name" value="STAS"/>
    <property type="match status" value="1"/>
</dbReference>
<keyword evidence="3" id="KW-1185">Reference proteome</keyword>
<dbReference type="SUPFAM" id="SSF52091">
    <property type="entry name" value="SpoIIaa-like"/>
    <property type="match status" value="1"/>
</dbReference>
<feature type="domain" description="STAS" evidence="1">
    <location>
        <begin position="140"/>
        <end position="250"/>
    </location>
</feature>
<dbReference type="Proteomes" id="UP000270219">
    <property type="component" value="Unassembled WGS sequence"/>
</dbReference>
<proteinExistence type="predicted"/>
<dbReference type="InterPro" id="IPR051932">
    <property type="entry name" value="Bact_StressResp_Reg"/>
</dbReference>
<dbReference type="PANTHER" id="PTHR33745:SF1">
    <property type="entry name" value="RSBT ANTAGONIST PROTEIN RSBS"/>
    <property type="match status" value="1"/>
</dbReference>
<gene>
    <name evidence="2" type="ORF">D8M04_16250</name>
</gene>
<name>A0A498D3T3_9BACI</name>
<evidence type="ECO:0000313" key="3">
    <source>
        <dbReference type="Proteomes" id="UP000270219"/>
    </source>
</evidence>
<evidence type="ECO:0000259" key="1">
    <source>
        <dbReference type="PROSITE" id="PS50801"/>
    </source>
</evidence>
<dbReference type="PANTHER" id="PTHR33745">
    <property type="entry name" value="RSBT ANTAGONIST PROTEIN RSBS-RELATED"/>
    <property type="match status" value="1"/>
</dbReference>
<comment type="caution">
    <text evidence="2">The sequence shown here is derived from an EMBL/GenBank/DDBJ whole genome shotgun (WGS) entry which is preliminary data.</text>
</comment>
<dbReference type="EMBL" id="RCHR01000006">
    <property type="protein sequence ID" value="RLL42130.1"/>
    <property type="molecule type" value="Genomic_DNA"/>
</dbReference>
<dbReference type="CDD" id="cd07041">
    <property type="entry name" value="STAS_RsbR_RsbS_like"/>
    <property type="match status" value="1"/>
</dbReference>
<dbReference type="Gene3D" id="3.30.750.24">
    <property type="entry name" value="STAS domain"/>
    <property type="match status" value="1"/>
</dbReference>
<dbReference type="RefSeq" id="WP_121524468.1">
    <property type="nucleotide sequence ID" value="NZ_RCHR01000006.1"/>
</dbReference>
<accession>A0A498D3T3</accession>
<evidence type="ECO:0000313" key="2">
    <source>
        <dbReference type="EMBL" id="RLL42130.1"/>
    </source>
</evidence>
<organism evidence="2 3">
    <name type="scientific">Oceanobacillus piezotolerans</name>
    <dbReference type="NCBI Taxonomy" id="2448030"/>
    <lineage>
        <taxon>Bacteria</taxon>
        <taxon>Bacillati</taxon>
        <taxon>Bacillota</taxon>
        <taxon>Bacilli</taxon>
        <taxon>Bacillales</taxon>
        <taxon>Bacillaceae</taxon>
        <taxon>Oceanobacillus</taxon>
    </lineage>
</organism>
<dbReference type="InterPro" id="IPR002645">
    <property type="entry name" value="STAS_dom"/>
</dbReference>
<dbReference type="InterPro" id="IPR036513">
    <property type="entry name" value="STAS_dom_sf"/>
</dbReference>
<sequence length="252" mass="29292">MISQINHIYPVPSFQIDRNLNIRSASQEAWDMFERTDSLMRMIDSKSCLKAKQMLQPSNGKVSFEINMIDKKGQILLVDCYAGWTSELHGEIMILEKNKEMSNILSQFQKLRTRLQETDMELLKEKERLQQVLMENNMLSAPFIKINDDIGLIPVFGIIDQQKITAIMDNVLKSAYEAPTRELIIDFTAVNHMDREGWRGFTEMFQSLKLLGKHIYMTGVQPKHAHQIHEFNIQTDIIFKPSLQDIISKFVK</sequence>
<dbReference type="OrthoDB" id="2624594at2"/>
<protein>
    <submittedName>
        <fullName evidence="2">STAS domain-containing protein</fullName>
    </submittedName>
</protein>
<dbReference type="Pfam" id="PF01740">
    <property type="entry name" value="STAS"/>
    <property type="match status" value="1"/>
</dbReference>
<dbReference type="AlphaFoldDB" id="A0A498D3T3"/>
<reference evidence="2 3" key="1">
    <citation type="submission" date="2018-10" db="EMBL/GenBank/DDBJ databases">
        <title>Oceanobacillus sp. YLB-02 draft genome.</title>
        <authorList>
            <person name="Yu L."/>
        </authorList>
    </citation>
    <scope>NUCLEOTIDE SEQUENCE [LARGE SCALE GENOMIC DNA]</scope>
    <source>
        <strain evidence="2 3">YLB-02</strain>
    </source>
</reference>